<reference evidence="2 3" key="1">
    <citation type="journal article" date="2016" name="Nat. Commun.">
        <title>Thousands of microbial genomes shed light on interconnected biogeochemical processes in an aquifer system.</title>
        <authorList>
            <person name="Anantharaman K."/>
            <person name="Brown C.T."/>
            <person name="Hug L.A."/>
            <person name="Sharon I."/>
            <person name="Castelle C.J."/>
            <person name="Probst A.J."/>
            <person name="Thomas B.C."/>
            <person name="Singh A."/>
            <person name="Wilkins M.J."/>
            <person name="Karaoz U."/>
            <person name="Brodie E.L."/>
            <person name="Williams K.H."/>
            <person name="Hubbard S.S."/>
            <person name="Banfield J.F."/>
        </authorList>
    </citation>
    <scope>NUCLEOTIDE SEQUENCE [LARGE SCALE GENOMIC DNA]</scope>
</reference>
<protein>
    <recommendedName>
        <fullName evidence="4">POTRA domain-containing protein</fullName>
    </recommendedName>
</protein>
<gene>
    <name evidence="2" type="ORF">A3D50_01625</name>
</gene>
<dbReference type="EMBL" id="MHRM01000013">
    <property type="protein sequence ID" value="OHA24042.1"/>
    <property type="molecule type" value="Genomic_DNA"/>
</dbReference>
<evidence type="ECO:0000313" key="3">
    <source>
        <dbReference type="Proteomes" id="UP000178413"/>
    </source>
</evidence>
<dbReference type="Proteomes" id="UP000178413">
    <property type="component" value="Unassembled WGS sequence"/>
</dbReference>
<accession>A0A1G2MM24</accession>
<evidence type="ECO:0008006" key="4">
    <source>
        <dbReference type="Google" id="ProtNLM"/>
    </source>
</evidence>
<comment type="caution">
    <text evidence="2">The sequence shown here is derived from an EMBL/GenBank/DDBJ whole genome shotgun (WGS) entry which is preliminary data.</text>
</comment>
<keyword evidence="1" id="KW-0812">Transmembrane</keyword>
<keyword evidence="1" id="KW-1133">Transmembrane helix</keyword>
<keyword evidence="1" id="KW-0472">Membrane</keyword>
<dbReference type="AlphaFoldDB" id="A0A1G2MM24"/>
<evidence type="ECO:0000256" key="1">
    <source>
        <dbReference type="SAM" id="Phobius"/>
    </source>
</evidence>
<sequence length="301" mass="34339">MRIPNNKSRQSKRFINRRRRTVVVVVILVLVSIGSWTWTISRLTDLAFLTIRNIEITADPDISIVIDQTVKRSLEGQYLGLFSRSNTLIYPRLSLIDEIKSADPRIESVLIKRKGLNALAVFVTEKIPAAIVCAGLPDEINTQFIISKYLGSCYWADKNGFVYEKTSSKYGTKYNKYFIPDLDVLVGDSIQAMFATSTDEFLLLQSFYDEIRENNIDVQAILMKENREYELYILNPDHGAVSDDKSMAVVYFNTSHSLPKQASNLISFWNSMTADARARGETVSFEHIDIRYGSNVSYKRN</sequence>
<evidence type="ECO:0000313" key="2">
    <source>
        <dbReference type="EMBL" id="OHA24042.1"/>
    </source>
</evidence>
<feature type="transmembrane region" description="Helical" evidence="1">
    <location>
        <begin position="21"/>
        <end position="38"/>
    </location>
</feature>
<proteinExistence type="predicted"/>
<dbReference type="STRING" id="1802308.A3D50_01625"/>
<name>A0A1G2MM24_9BACT</name>
<organism evidence="2 3">
    <name type="scientific">Candidatus Taylorbacteria bacterium RIFCSPHIGHO2_02_FULL_44_12</name>
    <dbReference type="NCBI Taxonomy" id="1802308"/>
    <lineage>
        <taxon>Bacteria</taxon>
        <taxon>Candidatus Tayloriibacteriota</taxon>
    </lineage>
</organism>